<sequence length="74" mass="8203">MEELKCKILLSRINSAKMKLITKNLAAVQGNSRRSSQRRGPPEDGGRDESETNCQPEGAGKTRKVQETKMKTVS</sequence>
<evidence type="ECO:0000256" key="1">
    <source>
        <dbReference type="SAM" id="MobiDB-lite"/>
    </source>
</evidence>
<protein>
    <submittedName>
        <fullName evidence="3">Uncharacterized protein</fullName>
    </submittedName>
</protein>
<organism evidence="2 3">
    <name type="scientific">Macrostomum lignano</name>
    <dbReference type="NCBI Taxonomy" id="282301"/>
    <lineage>
        <taxon>Eukaryota</taxon>
        <taxon>Metazoa</taxon>
        <taxon>Spiralia</taxon>
        <taxon>Lophotrochozoa</taxon>
        <taxon>Platyhelminthes</taxon>
        <taxon>Rhabditophora</taxon>
        <taxon>Macrostomorpha</taxon>
        <taxon>Macrostomida</taxon>
        <taxon>Macrostomidae</taxon>
        <taxon>Macrostomum</taxon>
    </lineage>
</organism>
<feature type="region of interest" description="Disordered" evidence="1">
    <location>
        <begin position="27"/>
        <end position="74"/>
    </location>
</feature>
<dbReference type="AlphaFoldDB" id="A0A1I8FD43"/>
<proteinExistence type="predicted"/>
<evidence type="ECO:0000313" key="2">
    <source>
        <dbReference type="Proteomes" id="UP000095280"/>
    </source>
</evidence>
<feature type="compositionally biased region" description="Basic and acidic residues" evidence="1">
    <location>
        <begin position="40"/>
        <end position="50"/>
    </location>
</feature>
<name>A0A1I8FD43_9PLAT</name>
<reference evidence="3" key="1">
    <citation type="submission" date="2016-11" db="UniProtKB">
        <authorList>
            <consortium name="WormBaseParasite"/>
        </authorList>
    </citation>
    <scope>IDENTIFICATION</scope>
</reference>
<dbReference type="Proteomes" id="UP000095280">
    <property type="component" value="Unplaced"/>
</dbReference>
<keyword evidence="2" id="KW-1185">Reference proteome</keyword>
<accession>A0A1I8FD43</accession>
<dbReference type="WBParaSite" id="maker-unitig_28512-snap-gene-0.2-mRNA-1">
    <property type="protein sequence ID" value="maker-unitig_28512-snap-gene-0.2-mRNA-1"/>
    <property type="gene ID" value="maker-unitig_28512-snap-gene-0.2"/>
</dbReference>
<evidence type="ECO:0000313" key="3">
    <source>
        <dbReference type="WBParaSite" id="maker-unitig_28512-snap-gene-0.2-mRNA-1"/>
    </source>
</evidence>
<feature type="compositionally biased region" description="Basic and acidic residues" evidence="1">
    <location>
        <begin position="64"/>
        <end position="74"/>
    </location>
</feature>